<proteinExistence type="inferred from homology"/>
<name>A0A6I2UUM9_9FIRM</name>
<evidence type="ECO:0000313" key="3">
    <source>
        <dbReference type="Proteomes" id="UP000430222"/>
    </source>
</evidence>
<accession>A0A6I2UUM9</accession>
<sequence length="310" mass="32729">MGGGGRMMSEQKYATIDIGGTAIKFGLADADGRLLERDSRPTLAKEEGGEGIVRKAVEIVQQYQKRYALGAVGIDTAGIVRPGLDGEIVFAGETSFPGYSGILLGRRVSEACGIPCVVENDVNAAALGEYWQGAAKGAESVFVMTVGTGIGGCFLLHGKVWHGAGFSAGEAGFMRVHGEHRLFEETASTRSMIQEAAVSHNVSPAGLKGSTVFAWAEDGDADAVLAIEHMIDNLSEGLANICCLLNPEVIVLGGGVMAQEKYLRPRIVQRIEKLVVPAMRSGTRIEFARLGNAAGMIGNLYHLHSAGLIR</sequence>
<dbReference type="PANTHER" id="PTHR18964">
    <property type="entry name" value="ROK (REPRESSOR, ORF, KINASE) FAMILY"/>
    <property type="match status" value="1"/>
</dbReference>
<comment type="caution">
    <text evidence="2">The sequence shown here is derived from an EMBL/GenBank/DDBJ whole genome shotgun (WGS) entry which is preliminary data.</text>
</comment>
<protein>
    <submittedName>
        <fullName evidence="2">ROK family protein</fullName>
    </submittedName>
</protein>
<dbReference type="Pfam" id="PF00480">
    <property type="entry name" value="ROK"/>
    <property type="match status" value="1"/>
</dbReference>
<evidence type="ECO:0000256" key="1">
    <source>
        <dbReference type="ARBA" id="ARBA00006479"/>
    </source>
</evidence>
<dbReference type="PANTHER" id="PTHR18964:SF165">
    <property type="entry name" value="BETA-GLUCOSIDE KINASE"/>
    <property type="match status" value="1"/>
</dbReference>
<dbReference type="SUPFAM" id="SSF53067">
    <property type="entry name" value="Actin-like ATPase domain"/>
    <property type="match status" value="1"/>
</dbReference>
<dbReference type="CDD" id="cd24068">
    <property type="entry name" value="ASKHA_NBD_ROK_FnNanK-like"/>
    <property type="match status" value="1"/>
</dbReference>
<organism evidence="2 3">
    <name type="scientific">Selenomonas montiformis</name>
    <dbReference type="NCBI Taxonomy" id="2652285"/>
    <lineage>
        <taxon>Bacteria</taxon>
        <taxon>Bacillati</taxon>
        <taxon>Bacillota</taxon>
        <taxon>Negativicutes</taxon>
        <taxon>Selenomonadales</taxon>
        <taxon>Selenomonadaceae</taxon>
        <taxon>Selenomonas</taxon>
    </lineage>
</organism>
<reference evidence="2 3" key="1">
    <citation type="submission" date="2019-08" db="EMBL/GenBank/DDBJ databases">
        <title>In-depth cultivation of the pig gut microbiome towards novel bacterial diversity and tailored functional studies.</title>
        <authorList>
            <person name="Wylensek D."/>
            <person name="Hitch T.C.A."/>
            <person name="Clavel T."/>
        </authorList>
    </citation>
    <scope>NUCLEOTIDE SEQUENCE [LARGE SCALE GENOMIC DNA]</scope>
    <source>
        <strain evidence="3">WCA-380-WT-3B3</strain>
    </source>
</reference>
<evidence type="ECO:0000313" key="2">
    <source>
        <dbReference type="EMBL" id="MSV23744.1"/>
    </source>
</evidence>
<dbReference type="AlphaFoldDB" id="A0A6I2UUM9"/>
<dbReference type="InterPro" id="IPR043129">
    <property type="entry name" value="ATPase_NBD"/>
</dbReference>
<dbReference type="InterPro" id="IPR000600">
    <property type="entry name" value="ROK"/>
</dbReference>
<dbReference type="EMBL" id="VUNL01000001">
    <property type="protein sequence ID" value="MSV23744.1"/>
    <property type="molecule type" value="Genomic_DNA"/>
</dbReference>
<comment type="similarity">
    <text evidence="1">Belongs to the ROK (NagC/XylR) family.</text>
</comment>
<keyword evidence="3" id="KW-1185">Reference proteome</keyword>
<gene>
    <name evidence="2" type="ORF">FYJ78_00755</name>
</gene>
<dbReference type="Gene3D" id="3.30.420.40">
    <property type="match status" value="2"/>
</dbReference>
<dbReference type="Proteomes" id="UP000430222">
    <property type="component" value="Unassembled WGS sequence"/>
</dbReference>